<dbReference type="RefSeq" id="XP_024754328.1">
    <property type="nucleotide sequence ID" value="XM_024894784.1"/>
</dbReference>
<evidence type="ECO:0000259" key="3">
    <source>
        <dbReference type="Pfam" id="PF12813"/>
    </source>
</evidence>
<evidence type="ECO:0000256" key="1">
    <source>
        <dbReference type="ARBA" id="ARBA00007398"/>
    </source>
</evidence>
<dbReference type="Pfam" id="PF12813">
    <property type="entry name" value="XPG_I_2"/>
    <property type="match status" value="1"/>
</dbReference>
<feature type="domain" description="Asteroid" evidence="3">
    <location>
        <begin position="138"/>
        <end position="370"/>
    </location>
</feature>
<dbReference type="PANTHER" id="PTHR15665">
    <property type="entry name" value="ASTEROID PROTEIN"/>
    <property type="match status" value="1"/>
</dbReference>
<dbReference type="OrthoDB" id="5297549at2759"/>
<name>A0A2T4BNW3_9HYPO</name>
<dbReference type="PANTHER" id="PTHR15665:SF1">
    <property type="entry name" value="PROTEIN ASTEROID HOMOLOG 1"/>
    <property type="match status" value="1"/>
</dbReference>
<sequence>MGIPHLITTLESYASHEILQRQAVVIDGPALAYHVLHLCRLQGARQPSYSLLSQVVIEWLDRLEDQQVTIRAIYFDGYLPTDKYPVRMERVMRTTSRLSLLYSSYTTGCPRRHVVPIDDLSDDPPRLGLSADKISQDPSFVVPAIIDALRGNPRYREKCFMVPGEADAYCASDVAKHGGTILTGDSDLLAHELGNGKVVFFRDIHENASSKLACTIYAPRAIYTKLGLPKSVEACRLGYERLHSPHATLPMLLKACSKPISDAVGYDQFRQQYVSHEEASIPRLVGGGLLPLSALDPRVSELLLQIREATTTKGVSERAKMFLPLLIENPNKGTSWDASAHVRRLAYTVASRYLAGHRASSVEEYRRVQNINQKGRDIPLLSSAEANEAALELLDLIKRVRETGVPQHHQWTLLCIILDITECSQQGKSSHALATLQQKSSRPLTAAGDKIPWDTVHFSAHIQAGMYSLRILSQVLAATMAQNTSTDELALNLLQIRKALSELPPLTEFPDVCVLSDFLAASEELHILRILAQFIDFEEAPSLGLEQSHTKREGKKSSKRAGESSGSNKMPSKKPNNTTGNGGNMFSALSIDI</sequence>
<organism evidence="4 5">
    <name type="scientific">Trichoderma citrinoviride</name>
    <dbReference type="NCBI Taxonomy" id="58853"/>
    <lineage>
        <taxon>Eukaryota</taxon>
        <taxon>Fungi</taxon>
        <taxon>Dikarya</taxon>
        <taxon>Ascomycota</taxon>
        <taxon>Pezizomycotina</taxon>
        <taxon>Sordariomycetes</taxon>
        <taxon>Hypocreomycetidae</taxon>
        <taxon>Hypocreales</taxon>
        <taxon>Hypocreaceae</taxon>
        <taxon>Trichoderma</taxon>
    </lineage>
</organism>
<comment type="similarity">
    <text evidence="1">Belongs to the asteroid family.</text>
</comment>
<dbReference type="SUPFAM" id="SSF88723">
    <property type="entry name" value="PIN domain-like"/>
    <property type="match status" value="1"/>
</dbReference>
<dbReference type="EMBL" id="KZ680207">
    <property type="protein sequence ID" value="PTB71008.1"/>
    <property type="molecule type" value="Genomic_DNA"/>
</dbReference>
<accession>A0A2T4BNW3</accession>
<dbReference type="Proteomes" id="UP000241546">
    <property type="component" value="Unassembled WGS sequence"/>
</dbReference>
<evidence type="ECO:0000313" key="5">
    <source>
        <dbReference type="Proteomes" id="UP000241546"/>
    </source>
</evidence>
<proteinExistence type="inferred from homology"/>
<feature type="region of interest" description="Disordered" evidence="2">
    <location>
        <begin position="545"/>
        <end position="593"/>
    </location>
</feature>
<dbReference type="InterPro" id="IPR039436">
    <property type="entry name" value="Asteroid_dom"/>
</dbReference>
<evidence type="ECO:0000313" key="4">
    <source>
        <dbReference type="EMBL" id="PTB71008.1"/>
    </source>
</evidence>
<dbReference type="InterPro" id="IPR026832">
    <property type="entry name" value="Asteroid"/>
</dbReference>
<reference evidence="5" key="1">
    <citation type="submission" date="2016-07" db="EMBL/GenBank/DDBJ databases">
        <title>Multiple horizontal gene transfer events from other fungi enriched the ability of initially mycotrophic Trichoderma (Ascomycota) to feed on dead plant biomass.</title>
        <authorList>
            <consortium name="DOE Joint Genome Institute"/>
            <person name="Atanasova L."/>
            <person name="Chenthamara K."/>
            <person name="Zhang J."/>
            <person name="Grujic M."/>
            <person name="Henrissat B."/>
            <person name="Kuo A."/>
            <person name="Aerts A."/>
            <person name="Salamov A."/>
            <person name="Lipzen A."/>
            <person name="Labutti K."/>
            <person name="Barry K."/>
            <person name="Miao Y."/>
            <person name="Rahimi M.J."/>
            <person name="Shen Q."/>
            <person name="Grigoriev I.V."/>
            <person name="Kubicek C.P."/>
            <person name="Druzhinina I.S."/>
        </authorList>
    </citation>
    <scope>NUCLEOTIDE SEQUENCE [LARGE SCALE GENOMIC DNA]</scope>
    <source>
        <strain evidence="5">TUCIM 6016</strain>
    </source>
</reference>
<dbReference type="GeneID" id="36602902"/>
<dbReference type="AlphaFoldDB" id="A0A2T4BNW3"/>
<protein>
    <recommendedName>
        <fullName evidence="3">Asteroid domain-containing protein</fullName>
    </recommendedName>
</protein>
<keyword evidence="5" id="KW-1185">Reference proteome</keyword>
<evidence type="ECO:0000256" key="2">
    <source>
        <dbReference type="SAM" id="MobiDB-lite"/>
    </source>
</evidence>
<gene>
    <name evidence="4" type="ORF">BBK36DRAFT_1165488</name>
</gene>
<dbReference type="InterPro" id="IPR029060">
    <property type="entry name" value="PIN-like_dom_sf"/>
</dbReference>
<dbReference type="Gene3D" id="3.40.50.1010">
    <property type="entry name" value="5'-nuclease"/>
    <property type="match status" value="1"/>
</dbReference>